<evidence type="ECO:0000256" key="6">
    <source>
        <dbReference type="ARBA" id="ARBA00023014"/>
    </source>
</evidence>
<gene>
    <name evidence="8" type="primary">queE</name>
    <name evidence="10" type="ORF">A2T98_01175</name>
</gene>
<comment type="caution">
    <text evidence="8">Lacks conserved residue(s) required for the propagation of feature annotation.</text>
</comment>
<comment type="cofactor">
    <cofactor evidence="8">
        <name>[4Fe-4S] cluster</name>
        <dbReference type="ChEBI" id="CHEBI:49883"/>
    </cofactor>
    <text evidence="8">Binds 1 [4Fe-4S] cluster. The cluster is coordinated with 3 cysteines and an exchangeable S-adenosyl-L-methionine.</text>
</comment>
<comment type="caution">
    <text evidence="10">The sequence shown here is derived from an EMBL/GenBank/DDBJ whole genome shotgun (WGS) entry which is preliminary data.</text>
</comment>
<evidence type="ECO:0000256" key="1">
    <source>
        <dbReference type="ARBA" id="ARBA00022485"/>
    </source>
</evidence>
<keyword evidence="2 8" id="KW-0949">S-adenosyl-L-methionine</keyword>
<keyword evidence="7 8" id="KW-0456">Lyase</keyword>
<organism evidence="10 11">
    <name type="scientific">Nodularia spumigena CENA596</name>
    <dbReference type="NCBI Taxonomy" id="1819295"/>
    <lineage>
        <taxon>Bacteria</taxon>
        <taxon>Bacillati</taxon>
        <taxon>Cyanobacteriota</taxon>
        <taxon>Cyanophyceae</taxon>
        <taxon>Nostocales</taxon>
        <taxon>Nodulariaceae</taxon>
        <taxon>Nodularia</taxon>
    </lineage>
</organism>
<feature type="domain" description="Radical SAM core" evidence="9">
    <location>
        <begin position="26"/>
        <end position="265"/>
    </location>
</feature>
<dbReference type="PIRSF" id="PIRSF000370">
    <property type="entry name" value="QueE"/>
    <property type="match status" value="1"/>
</dbReference>
<dbReference type="CDD" id="cd01335">
    <property type="entry name" value="Radical_SAM"/>
    <property type="match status" value="1"/>
</dbReference>
<keyword evidence="8" id="KW-0671">Queuosine biosynthesis</keyword>
<accession>A0A161XRE0</accession>
<sequence length="265" mass="29663">MTVKTTVQPTARLIEVFSAIQGEGLNVGTRQLFIRFALCDLRCHFCDSAHTWNAPATCRIERSPGLRDFEIHSNPVPLPILIQWVERQNLPCLHDSISLTGGEPLLHAAFLKEFLPQVRSLTNLPIYLESGGHRPEQLAMVLPYLDSVGMDLKLPSVSGESLWTEHTNFLQLCSNTHLEVFVKIIISDNTDPAELERSAAMVADVSPDIPIFLQPVTPLAASEQLTETPVLAPAPEKVLMWQTLMKRFIPHVRVIPQTHKMLNQL</sequence>
<evidence type="ECO:0000256" key="4">
    <source>
        <dbReference type="ARBA" id="ARBA00022842"/>
    </source>
</evidence>
<evidence type="ECO:0000256" key="2">
    <source>
        <dbReference type="ARBA" id="ARBA00022691"/>
    </source>
</evidence>
<feature type="binding site" evidence="8">
    <location>
        <position position="100"/>
    </location>
    <ligand>
        <name>substrate</name>
    </ligand>
</feature>
<protein>
    <recommendedName>
        <fullName evidence="8">7-carboxy-7-deazaguanine synthase</fullName>
        <shortName evidence="8">CDG synthase</shortName>
        <ecNumber evidence="8">4.3.99.3</ecNumber>
    </recommendedName>
    <alternativeName>
        <fullName evidence="8">Queuosine biosynthesis protein QueE</fullName>
    </alternativeName>
</protein>
<dbReference type="SUPFAM" id="SSF102114">
    <property type="entry name" value="Radical SAM enzymes"/>
    <property type="match status" value="1"/>
</dbReference>
<dbReference type="SFLD" id="SFLDS00029">
    <property type="entry name" value="Radical_SAM"/>
    <property type="match status" value="1"/>
</dbReference>
<comment type="cofactor">
    <cofactor evidence="8">
        <name>S-adenosyl-L-methionine</name>
        <dbReference type="ChEBI" id="CHEBI:59789"/>
    </cofactor>
    <text evidence="8">Binds 1 S-adenosyl-L-methionine per subunit.</text>
</comment>
<dbReference type="GO" id="GO:0016840">
    <property type="term" value="F:carbon-nitrogen lyase activity"/>
    <property type="evidence" value="ECO:0007669"/>
    <property type="project" value="UniProtKB-UniRule"/>
</dbReference>
<keyword evidence="6 8" id="KW-0411">Iron-sulfur</keyword>
<dbReference type="OrthoDB" id="9792276at2"/>
<evidence type="ECO:0000256" key="8">
    <source>
        <dbReference type="HAMAP-Rule" id="MF_00917"/>
    </source>
</evidence>
<evidence type="ECO:0000256" key="5">
    <source>
        <dbReference type="ARBA" id="ARBA00023004"/>
    </source>
</evidence>
<evidence type="ECO:0000313" key="10">
    <source>
        <dbReference type="EMBL" id="KZL51624.1"/>
    </source>
</evidence>
<dbReference type="PANTHER" id="PTHR42836:SF1">
    <property type="entry name" value="7-CARBOXY-7-DEAZAGUANINE SYNTHASE"/>
    <property type="match status" value="1"/>
</dbReference>
<dbReference type="PANTHER" id="PTHR42836">
    <property type="entry name" value="7-CARBOXY-7-DEAZAGUANINE SYNTHASE"/>
    <property type="match status" value="1"/>
</dbReference>
<dbReference type="PROSITE" id="PS51918">
    <property type="entry name" value="RADICAL_SAM"/>
    <property type="match status" value="1"/>
</dbReference>
<feature type="binding site" evidence="8">
    <location>
        <position position="35"/>
    </location>
    <ligand>
        <name>substrate</name>
    </ligand>
</feature>
<feature type="binding site" evidence="8">
    <location>
        <begin position="45"/>
        <end position="47"/>
    </location>
    <ligand>
        <name>S-adenosyl-L-methionine</name>
        <dbReference type="ChEBI" id="CHEBI:59789"/>
    </ligand>
</feature>
<feature type="binding site" evidence="8">
    <location>
        <position position="102"/>
    </location>
    <ligand>
        <name>S-adenosyl-L-methionine</name>
        <dbReference type="ChEBI" id="CHEBI:59789"/>
    </ligand>
</feature>
<dbReference type="Gene3D" id="3.20.20.70">
    <property type="entry name" value="Aldolase class I"/>
    <property type="match status" value="1"/>
</dbReference>
<evidence type="ECO:0000256" key="7">
    <source>
        <dbReference type="ARBA" id="ARBA00023239"/>
    </source>
</evidence>
<feature type="binding site" evidence="8">
    <location>
        <begin position="20"/>
        <end position="22"/>
    </location>
    <ligand>
        <name>substrate</name>
    </ligand>
</feature>
<dbReference type="HAMAP" id="MF_00917">
    <property type="entry name" value="QueE"/>
    <property type="match status" value="1"/>
</dbReference>
<dbReference type="EMBL" id="LWAJ01000014">
    <property type="protein sequence ID" value="KZL51624.1"/>
    <property type="molecule type" value="Genomic_DNA"/>
</dbReference>
<comment type="function">
    <text evidence="8">Catalyzes the complex heterocyclic radical-mediated conversion of 6-carboxy-5,6,7,8-tetrahydropterin (CPH4) to 7-carboxy-7-deazaguanine (CDG), a step common to the biosynthetic pathways of all 7-deazapurine-containing compounds.</text>
</comment>
<evidence type="ECO:0000259" key="9">
    <source>
        <dbReference type="PROSITE" id="PS51918"/>
    </source>
</evidence>
<dbReference type="InterPro" id="IPR024924">
    <property type="entry name" value="7-CO-7-deazaguanine_synth-like"/>
</dbReference>
<dbReference type="AlphaFoldDB" id="A0A161XRE0"/>
<dbReference type="UniPathway" id="UPA00391"/>
<keyword evidence="3 8" id="KW-0479">Metal-binding</keyword>
<comment type="catalytic activity">
    <reaction evidence="8">
        <text>6-carboxy-5,6,7,8-tetrahydropterin + H(+) = 7-carboxy-7-carbaguanine + NH4(+)</text>
        <dbReference type="Rhea" id="RHEA:27974"/>
        <dbReference type="ChEBI" id="CHEBI:15378"/>
        <dbReference type="ChEBI" id="CHEBI:28938"/>
        <dbReference type="ChEBI" id="CHEBI:61032"/>
        <dbReference type="ChEBI" id="CHEBI:61036"/>
        <dbReference type="EC" id="4.3.99.3"/>
    </reaction>
</comment>
<feature type="binding site" evidence="8">
    <location>
        <position position="39"/>
    </location>
    <ligand>
        <name>[4Fe-4S] cluster</name>
        <dbReference type="ChEBI" id="CHEBI:49883"/>
        <note>4Fe-4S-S-AdoMet</note>
    </ligand>
</feature>
<name>A0A161XRE0_NODSP</name>
<evidence type="ECO:0000256" key="3">
    <source>
        <dbReference type="ARBA" id="ARBA00022723"/>
    </source>
</evidence>
<keyword evidence="1 8" id="KW-0004">4Fe-4S</keyword>
<feature type="binding site" evidence="8">
    <location>
        <position position="48"/>
    </location>
    <ligand>
        <name>Mg(2+)</name>
        <dbReference type="ChEBI" id="CHEBI:18420"/>
    </ligand>
</feature>
<dbReference type="InterPro" id="IPR013785">
    <property type="entry name" value="Aldolase_TIM"/>
</dbReference>
<dbReference type="GO" id="GO:1904047">
    <property type="term" value="F:S-adenosyl-L-methionine binding"/>
    <property type="evidence" value="ECO:0007669"/>
    <property type="project" value="UniProtKB-UniRule"/>
</dbReference>
<reference evidence="10 11" key="1">
    <citation type="submission" date="2016-04" db="EMBL/GenBank/DDBJ databases">
        <title>Draft Genome Assembly of the Bloom-forming Cyanobacterium Nodularia spumigena Strain CENA596 in Shrimp Production Ponds.</title>
        <authorList>
            <person name="Popin R.V."/>
            <person name="Rigonato J."/>
            <person name="Abreu V.A."/>
            <person name="Andreote A.P."/>
            <person name="Silveira S.B."/>
            <person name="Odebrecht C."/>
            <person name="Fiore M.F."/>
        </authorList>
    </citation>
    <scope>NUCLEOTIDE SEQUENCE [LARGE SCALE GENOMIC DNA]</scope>
    <source>
        <strain evidence="10 11">CENA596</strain>
    </source>
</reference>
<dbReference type="GO" id="GO:0008616">
    <property type="term" value="P:tRNA queuosine(34) biosynthetic process"/>
    <property type="evidence" value="ECO:0007669"/>
    <property type="project" value="UniProtKB-UniRule"/>
</dbReference>
<dbReference type="EC" id="4.3.99.3" evidence="8"/>
<comment type="subunit">
    <text evidence="8">Homodimer.</text>
</comment>
<comment type="similarity">
    <text evidence="8">Belongs to the radical SAM superfamily. 7-carboxy-7-deazaguanine synthase family.</text>
</comment>
<evidence type="ECO:0000313" key="11">
    <source>
        <dbReference type="Proteomes" id="UP000076555"/>
    </source>
</evidence>
<feature type="binding site" evidence="8">
    <location>
        <position position="43"/>
    </location>
    <ligand>
        <name>[4Fe-4S] cluster</name>
        <dbReference type="ChEBI" id="CHEBI:49883"/>
        <note>4Fe-4S-S-AdoMet</note>
    </ligand>
</feature>
<dbReference type="InterPro" id="IPR058240">
    <property type="entry name" value="rSAM_sf"/>
</dbReference>
<dbReference type="Proteomes" id="UP000076555">
    <property type="component" value="Unassembled WGS sequence"/>
</dbReference>
<feature type="binding site" evidence="8">
    <location>
        <position position="46"/>
    </location>
    <ligand>
        <name>[4Fe-4S] cluster</name>
        <dbReference type="ChEBI" id="CHEBI:49883"/>
        <note>4Fe-4S-S-AdoMet</note>
    </ligand>
</feature>
<dbReference type="GO" id="GO:0051539">
    <property type="term" value="F:4 iron, 4 sulfur cluster binding"/>
    <property type="evidence" value="ECO:0007669"/>
    <property type="project" value="UniProtKB-UniRule"/>
</dbReference>
<keyword evidence="5 8" id="KW-0408">Iron</keyword>
<dbReference type="InterPro" id="IPR007197">
    <property type="entry name" value="rSAM"/>
</dbReference>
<dbReference type="GO" id="GO:0000287">
    <property type="term" value="F:magnesium ion binding"/>
    <property type="evidence" value="ECO:0007669"/>
    <property type="project" value="UniProtKB-UniRule"/>
</dbReference>
<keyword evidence="4 8" id="KW-0460">Magnesium</keyword>
<dbReference type="RefSeq" id="WP_063871204.1">
    <property type="nucleotide sequence ID" value="NZ_CAWMRI010000014.1"/>
</dbReference>
<comment type="cofactor">
    <cofactor evidence="8">
        <name>Mg(2+)</name>
        <dbReference type="ChEBI" id="CHEBI:18420"/>
    </cofactor>
</comment>
<proteinExistence type="inferred from homology"/>
<comment type="pathway">
    <text evidence="8">Purine metabolism; 7-cyano-7-deazaguanine biosynthesis.</text>
</comment>